<keyword evidence="5" id="KW-0378">Hydrolase</keyword>
<dbReference type="EMBL" id="JBHLUN010000014">
    <property type="protein sequence ID" value="MFC0410245.1"/>
    <property type="molecule type" value="Genomic_DNA"/>
</dbReference>
<dbReference type="GO" id="GO:0016787">
    <property type="term" value="F:hydrolase activity"/>
    <property type="evidence" value="ECO:0007669"/>
    <property type="project" value="UniProtKB-KW"/>
</dbReference>
<evidence type="ECO:0000256" key="1">
    <source>
        <dbReference type="ARBA" id="ARBA00001946"/>
    </source>
</evidence>
<dbReference type="RefSeq" id="WP_377045997.1">
    <property type="nucleotide sequence ID" value="NZ_JBHLUN010000014.1"/>
</dbReference>
<keyword evidence="3" id="KW-0479">Metal-binding</keyword>
<dbReference type="SFLD" id="SFLDG01129">
    <property type="entry name" value="C1.5:_HAD__Beta-PGM__Phosphata"/>
    <property type="match status" value="1"/>
</dbReference>
<keyword evidence="6" id="KW-1185">Reference proteome</keyword>
<dbReference type="SUPFAM" id="SSF56784">
    <property type="entry name" value="HAD-like"/>
    <property type="match status" value="1"/>
</dbReference>
<dbReference type="InterPro" id="IPR036412">
    <property type="entry name" value="HAD-like_sf"/>
</dbReference>
<dbReference type="SFLD" id="SFLDG01135">
    <property type="entry name" value="C1.5.6:_HAD__Beta-PGM__Phospha"/>
    <property type="match status" value="1"/>
</dbReference>
<accession>A0ABV6JY38</accession>
<dbReference type="PRINTS" id="PR00413">
    <property type="entry name" value="HADHALOGNASE"/>
</dbReference>
<dbReference type="Gene3D" id="3.40.50.1000">
    <property type="entry name" value="HAD superfamily/HAD-like"/>
    <property type="match status" value="1"/>
</dbReference>
<dbReference type="InterPro" id="IPR023198">
    <property type="entry name" value="PGP-like_dom2"/>
</dbReference>
<organism evidence="5 6">
    <name type="scientific">Roseomonas elaeocarpi</name>
    <dbReference type="NCBI Taxonomy" id="907779"/>
    <lineage>
        <taxon>Bacteria</taxon>
        <taxon>Pseudomonadati</taxon>
        <taxon>Pseudomonadota</taxon>
        <taxon>Alphaproteobacteria</taxon>
        <taxon>Acetobacterales</taxon>
        <taxon>Roseomonadaceae</taxon>
        <taxon>Roseomonas</taxon>
    </lineage>
</organism>
<reference evidence="5 6" key="1">
    <citation type="submission" date="2024-09" db="EMBL/GenBank/DDBJ databases">
        <authorList>
            <person name="Sun Q."/>
            <person name="Mori K."/>
        </authorList>
    </citation>
    <scope>NUCLEOTIDE SEQUENCE [LARGE SCALE GENOMIC DNA]</scope>
    <source>
        <strain evidence="5 6">TBRC 5777</strain>
    </source>
</reference>
<dbReference type="Pfam" id="PF00702">
    <property type="entry name" value="Hydrolase"/>
    <property type="match status" value="1"/>
</dbReference>
<dbReference type="InterPro" id="IPR023214">
    <property type="entry name" value="HAD_sf"/>
</dbReference>
<proteinExistence type="inferred from homology"/>
<comment type="similarity">
    <text evidence="2">Belongs to the HAD-like hydrolase superfamily. CbbY/CbbZ/Gph/YieH family.</text>
</comment>
<evidence type="ECO:0000256" key="3">
    <source>
        <dbReference type="ARBA" id="ARBA00022723"/>
    </source>
</evidence>
<dbReference type="InterPro" id="IPR006439">
    <property type="entry name" value="HAD-SF_hydro_IA"/>
</dbReference>
<sequence>MTTQILPSGWRPTAVLFDCDGVLADSEHLVNRVVSAELTARGWPLTPDEAGTVFLGMALPDMVPLIEARVGALPPDWAQALKLRITDTMAREVPPVPGAREVLDALLAAGVPVALASNSSRVELRAKLERLDLGRYFGDRVFSYEDVARAKPHPDIYLAAATACGARPADCAVIEDSATGARAGVAAGCRVLGFCRETDPDALRAVGVAALFAQMRDLPALLGLRREAA</sequence>
<dbReference type="PANTHER" id="PTHR46193">
    <property type="entry name" value="6-PHOSPHOGLUCONATE PHOSPHATASE"/>
    <property type="match status" value="1"/>
</dbReference>
<comment type="cofactor">
    <cofactor evidence="1">
        <name>Mg(2+)</name>
        <dbReference type="ChEBI" id="CHEBI:18420"/>
    </cofactor>
</comment>
<dbReference type="Proteomes" id="UP001589865">
    <property type="component" value="Unassembled WGS sequence"/>
</dbReference>
<name>A0ABV6JY38_9PROT</name>
<evidence type="ECO:0000256" key="4">
    <source>
        <dbReference type="ARBA" id="ARBA00022842"/>
    </source>
</evidence>
<dbReference type="NCBIfam" id="TIGR01509">
    <property type="entry name" value="HAD-SF-IA-v3"/>
    <property type="match status" value="1"/>
</dbReference>
<comment type="caution">
    <text evidence="5">The sequence shown here is derived from an EMBL/GenBank/DDBJ whole genome shotgun (WGS) entry which is preliminary data.</text>
</comment>
<dbReference type="PANTHER" id="PTHR46193:SF10">
    <property type="entry name" value="6-PHOSPHOGLUCONATE PHOSPHATASE"/>
    <property type="match status" value="1"/>
</dbReference>
<keyword evidence="4" id="KW-0460">Magnesium</keyword>
<gene>
    <name evidence="5" type="ORF">ACFFGY_18485</name>
</gene>
<evidence type="ECO:0000313" key="5">
    <source>
        <dbReference type="EMBL" id="MFC0410245.1"/>
    </source>
</evidence>
<dbReference type="SFLD" id="SFLDS00003">
    <property type="entry name" value="Haloacid_Dehalogenase"/>
    <property type="match status" value="1"/>
</dbReference>
<dbReference type="Gene3D" id="1.10.150.240">
    <property type="entry name" value="Putative phosphatase, domain 2"/>
    <property type="match status" value="1"/>
</dbReference>
<dbReference type="InterPro" id="IPR051600">
    <property type="entry name" value="Beta-PGM-like"/>
</dbReference>
<protein>
    <submittedName>
        <fullName evidence="5">HAD family hydrolase</fullName>
    </submittedName>
</protein>
<evidence type="ECO:0000313" key="6">
    <source>
        <dbReference type="Proteomes" id="UP001589865"/>
    </source>
</evidence>
<evidence type="ECO:0000256" key="2">
    <source>
        <dbReference type="ARBA" id="ARBA00006171"/>
    </source>
</evidence>